<dbReference type="Ensembl" id="ENSCSAVT00000012635.1">
    <property type="protein sequence ID" value="ENSCSAVP00000012491.1"/>
    <property type="gene ID" value="ENSCSAVG00000007334.1"/>
</dbReference>
<feature type="domain" description="Major facilitator superfamily (MFS) profile" evidence="3">
    <location>
        <begin position="15"/>
        <end position="297"/>
    </location>
</feature>
<dbReference type="InterPro" id="IPR020846">
    <property type="entry name" value="MFS_dom"/>
</dbReference>
<dbReference type="Pfam" id="PF07690">
    <property type="entry name" value="MFS_1"/>
    <property type="match status" value="1"/>
</dbReference>
<dbReference type="SUPFAM" id="SSF103473">
    <property type="entry name" value="MFS general substrate transporter"/>
    <property type="match status" value="1"/>
</dbReference>
<feature type="transmembrane region" description="Helical" evidence="2">
    <location>
        <begin position="137"/>
        <end position="160"/>
    </location>
</feature>
<protein>
    <recommendedName>
        <fullName evidence="3">Major facilitator superfamily (MFS) profile domain-containing protein</fullName>
    </recommendedName>
</protein>
<dbReference type="HOGENOM" id="CLU_938538_0_0_1"/>
<evidence type="ECO:0000313" key="5">
    <source>
        <dbReference type="Proteomes" id="UP000007875"/>
    </source>
</evidence>
<feature type="transmembrane region" description="Helical" evidence="2">
    <location>
        <begin position="81"/>
        <end position="98"/>
    </location>
</feature>
<dbReference type="InterPro" id="IPR011701">
    <property type="entry name" value="MFS"/>
</dbReference>
<accession>H2Z4H9</accession>
<reference evidence="5" key="1">
    <citation type="submission" date="2003-08" db="EMBL/GenBank/DDBJ databases">
        <authorList>
            <person name="Birren B."/>
            <person name="Nusbaum C."/>
            <person name="Abebe A."/>
            <person name="Abouelleil A."/>
            <person name="Adekoya E."/>
            <person name="Ait-zahra M."/>
            <person name="Allen N."/>
            <person name="Allen T."/>
            <person name="An P."/>
            <person name="Anderson M."/>
            <person name="Anderson S."/>
            <person name="Arachchi H."/>
            <person name="Armbruster J."/>
            <person name="Bachantsang P."/>
            <person name="Baldwin J."/>
            <person name="Barry A."/>
            <person name="Bayul T."/>
            <person name="Blitshsteyn B."/>
            <person name="Bloom T."/>
            <person name="Blye J."/>
            <person name="Boguslavskiy L."/>
            <person name="Borowsky M."/>
            <person name="Boukhgalter B."/>
            <person name="Brunache A."/>
            <person name="Butler J."/>
            <person name="Calixte N."/>
            <person name="Calvo S."/>
            <person name="Camarata J."/>
            <person name="Campo K."/>
            <person name="Chang J."/>
            <person name="Cheshatsang Y."/>
            <person name="Citroen M."/>
            <person name="Collymore A."/>
            <person name="Considine T."/>
            <person name="Cook A."/>
            <person name="Cooke P."/>
            <person name="Corum B."/>
            <person name="Cuomo C."/>
            <person name="David R."/>
            <person name="Dawoe T."/>
            <person name="Degray S."/>
            <person name="Dodge S."/>
            <person name="Dooley K."/>
            <person name="Dorje P."/>
            <person name="Dorjee K."/>
            <person name="Dorris L."/>
            <person name="Duffey N."/>
            <person name="Dupes A."/>
            <person name="Elkins T."/>
            <person name="Engels R."/>
            <person name="Erickson J."/>
            <person name="Farina A."/>
            <person name="Faro S."/>
            <person name="Ferreira P."/>
            <person name="Fischer H."/>
            <person name="Fitzgerald M."/>
            <person name="Foley K."/>
            <person name="Gage D."/>
            <person name="Galagan J."/>
            <person name="Gearin G."/>
            <person name="Gnerre S."/>
            <person name="Gnirke A."/>
            <person name="Goyette A."/>
            <person name="Graham J."/>
            <person name="Grandbois E."/>
            <person name="Gyaltsen K."/>
            <person name="Hafez N."/>
            <person name="Hagopian D."/>
            <person name="Hagos B."/>
            <person name="Hall J."/>
            <person name="Hatcher B."/>
            <person name="Heller A."/>
            <person name="Higgins H."/>
            <person name="Honan T."/>
            <person name="Horn A."/>
            <person name="Houde N."/>
            <person name="Hughes L."/>
            <person name="Hulme W."/>
            <person name="Husby E."/>
            <person name="Iliev I."/>
            <person name="Jaffe D."/>
            <person name="Jones C."/>
            <person name="Kamal M."/>
            <person name="Kamat A."/>
            <person name="Kamvysselis M."/>
            <person name="Karlsson E."/>
            <person name="Kells C."/>
            <person name="Kieu A."/>
            <person name="Kisner P."/>
            <person name="Kodira C."/>
            <person name="Kulbokas E."/>
            <person name="Labutti K."/>
            <person name="Lama D."/>
            <person name="Landers T."/>
            <person name="Leger J."/>
            <person name="Levine S."/>
            <person name="Lewis D."/>
            <person name="Lewis T."/>
            <person name="Lindblad-toh K."/>
            <person name="Liu X."/>
            <person name="Lokyitsang T."/>
            <person name="Lokyitsang Y."/>
            <person name="Lucien O."/>
            <person name="Lui A."/>
            <person name="Ma L.J."/>
            <person name="Mabbitt R."/>
            <person name="Macdonald J."/>
            <person name="Maclean C."/>
            <person name="Major J."/>
            <person name="Manning J."/>
            <person name="Marabella R."/>
            <person name="Maru K."/>
            <person name="Matthews C."/>
            <person name="Mauceli E."/>
            <person name="Mccarthy M."/>
            <person name="Mcdonough S."/>
            <person name="Mcghee T."/>
            <person name="Meldrim J."/>
            <person name="Meneus L."/>
            <person name="Mesirov J."/>
            <person name="Mihalev A."/>
            <person name="Mihova T."/>
            <person name="Mikkelsen T."/>
            <person name="Mlenga V."/>
            <person name="Moru K."/>
            <person name="Mozes J."/>
            <person name="Mulrain L."/>
            <person name="Munson G."/>
            <person name="Naylor J."/>
            <person name="Newes C."/>
            <person name="Nguyen C."/>
            <person name="Nguyen N."/>
            <person name="Nguyen T."/>
            <person name="Nicol R."/>
            <person name="Nielsen C."/>
            <person name="Nizzari M."/>
            <person name="Norbu C."/>
            <person name="Norbu N."/>
            <person name="O'donnell P."/>
            <person name="Okoawo O."/>
            <person name="O'leary S."/>
            <person name="Omotosho B."/>
            <person name="O'neill K."/>
            <person name="Osman S."/>
            <person name="Parker S."/>
            <person name="Perrin D."/>
            <person name="Phunkhang P."/>
            <person name="Piqani B."/>
            <person name="Purcell S."/>
            <person name="Rachupka T."/>
            <person name="Ramasamy U."/>
            <person name="Rameau R."/>
            <person name="Ray V."/>
            <person name="Raymond C."/>
            <person name="Retta R."/>
            <person name="Richardson S."/>
            <person name="Rise C."/>
            <person name="Rodriguez J."/>
            <person name="Rogers J."/>
            <person name="Rogov P."/>
            <person name="Rutman M."/>
            <person name="Schupbach R."/>
            <person name="Seaman C."/>
            <person name="Settipalli S."/>
            <person name="Sharpe T."/>
            <person name="Sheridan J."/>
            <person name="Sherpa N."/>
            <person name="Shi J."/>
            <person name="Smirnov S."/>
            <person name="Smith C."/>
            <person name="Sougnez C."/>
            <person name="Spencer B."/>
            <person name="Stalker J."/>
            <person name="Stange-thomann N."/>
            <person name="Stavropoulos S."/>
            <person name="Stetson K."/>
            <person name="Stone C."/>
            <person name="Stone S."/>
            <person name="Stubbs M."/>
            <person name="Talamas J."/>
            <person name="Tchuinga P."/>
            <person name="Tenzing P."/>
            <person name="Tesfaye S."/>
            <person name="Theodore J."/>
            <person name="Thoulutsang Y."/>
            <person name="Topham K."/>
            <person name="Towey S."/>
            <person name="Tsamla T."/>
            <person name="Tsomo N."/>
            <person name="Vallee D."/>
            <person name="Vassiliev H."/>
            <person name="Venkataraman V."/>
            <person name="Vinson J."/>
            <person name="Vo A."/>
            <person name="Wade C."/>
            <person name="Wang S."/>
            <person name="Wangchuk T."/>
            <person name="Wangdi T."/>
            <person name="Whittaker C."/>
            <person name="Wilkinson J."/>
            <person name="Wu Y."/>
            <person name="Wyman D."/>
            <person name="Yadav S."/>
            <person name="Yang S."/>
            <person name="Yang X."/>
            <person name="Yeager S."/>
            <person name="Yee E."/>
            <person name="Young G."/>
            <person name="Zainoun J."/>
            <person name="Zembeck L."/>
            <person name="Zimmer A."/>
            <person name="Zody M."/>
            <person name="Lander E."/>
        </authorList>
    </citation>
    <scope>NUCLEOTIDE SEQUENCE [LARGE SCALE GENOMIC DNA]</scope>
</reference>
<evidence type="ECO:0000256" key="1">
    <source>
        <dbReference type="ARBA" id="ARBA00004141"/>
    </source>
</evidence>
<dbReference type="GO" id="GO:0016323">
    <property type="term" value="C:basolateral plasma membrane"/>
    <property type="evidence" value="ECO:0007669"/>
    <property type="project" value="TreeGrafter"/>
</dbReference>
<dbReference type="InterPro" id="IPR050327">
    <property type="entry name" value="Proton-linked_MCT"/>
</dbReference>
<keyword evidence="2" id="KW-0472">Membrane</keyword>
<keyword evidence="2" id="KW-1133">Transmembrane helix</keyword>
<dbReference type="Gene3D" id="1.20.1250.20">
    <property type="entry name" value="MFS general substrate transporter like domains"/>
    <property type="match status" value="1"/>
</dbReference>
<dbReference type="OMA" id="TSINMAY"/>
<dbReference type="GO" id="GO:0008028">
    <property type="term" value="F:monocarboxylic acid transmembrane transporter activity"/>
    <property type="evidence" value="ECO:0007669"/>
    <property type="project" value="TreeGrafter"/>
</dbReference>
<dbReference type="PANTHER" id="PTHR11360:SF313">
    <property type="entry name" value="MONOCARBOXYLATE TRANSPORTER 13-LIKE ISOFORM X1"/>
    <property type="match status" value="1"/>
</dbReference>
<dbReference type="eggNOG" id="KOG2504">
    <property type="taxonomic scope" value="Eukaryota"/>
</dbReference>
<proteinExistence type="predicted"/>
<evidence type="ECO:0000313" key="4">
    <source>
        <dbReference type="Ensembl" id="ENSCSAVP00000012491.1"/>
    </source>
</evidence>
<dbReference type="PROSITE" id="PS50850">
    <property type="entry name" value="MFS"/>
    <property type="match status" value="1"/>
</dbReference>
<dbReference type="STRING" id="51511.ENSCSAVP00000012491"/>
<comment type="subcellular location">
    <subcellularLocation>
        <location evidence="1">Membrane</location>
        <topology evidence="1">Multi-pass membrane protein</topology>
    </subcellularLocation>
</comment>
<feature type="transmembrane region" description="Helical" evidence="2">
    <location>
        <begin position="50"/>
        <end position="69"/>
    </location>
</feature>
<feature type="transmembrane region" description="Helical" evidence="2">
    <location>
        <begin position="166"/>
        <end position="187"/>
    </location>
</feature>
<reference evidence="4" key="3">
    <citation type="submission" date="2025-09" db="UniProtKB">
        <authorList>
            <consortium name="Ensembl"/>
        </authorList>
    </citation>
    <scope>IDENTIFICATION</scope>
</reference>
<reference evidence="4" key="2">
    <citation type="submission" date="2025-08" db="UniProtKB">
        <authorList>
            <consortium name="Ensembl"/>
        </authorList>
    </citation>
    <scope>IDENTIFICATION</scope>
</reference>
<dbReference type="GeneTree" id="ENSGT00940000166812"/>
<keyword evidence="2" id="KW-0812">Transmembrane</keyword>
<dbReference type="PANTHER" id="PTHR11360">
    <property type="entry name" value="MONOCARBOXYLATE TRANSPORTER"/>
    <property type="match status" value="1"/>
</dbReference>
<sequence>MRYKVPPEGGWGWMVTVTAFLTYAIVWAVPRSMSVLFDAFQLEFHSTNAATSWITSLMFGFLACGTLPGSVLTSALGPRKTMMIGGILSCIGTVIVSQSTSINMAYLGSAIAGTGYGFAYCNATSQLGIYFDRKRSWAYGLASLGSPACGMLLPLLLAIMAESYGWSSAILIVSGFCLNLCVGAALLRPVVVEGDEEMQDSANGRSVGDKRDTQSLCAPDDDLDSLMFPSVDSLLFLKAMSRSASNIRSEEDESDKQITYTSLPHLNQLGLNRGGSTYKQALINNYRKTVENNNNIG</sequence>
<evidence type="ECO:0000259" key="3">
    <source>
        <dbReference type="PROSITE" id="PS50850"/>
    </source>
</evidence>
<feature type="transmembrane region" description="Helical" evidence="2">
    <location>
        <begin position="104"/>
        <end position="125"/>
    </location>
</feature>
<organism evidence="4 5">
    <name type="scientific">Ciona savignyi</name>
    <name type="common">Pacific transparent sea squirt</name>
    <dbReference type="NCBI Taxonomy" id="51511"/>
    <lineage>
        <taxon>Eukaryota</taxon>
        <taxon>Metazoa</taxon>
        <taxon>Chordata</taxon>
        <taxon>Tunicata</taxon>
        <taxon>Ascidiacea</taxon>
        <taxon>Phlebobranchia</taxon>
        <taxon>Cionidae</taxon>
        <taxon>Ciona</taxon>
    </lineage>
</organism>
<dbReference type="Proteomes" id="UP000007875">
    <property type="component" value="Unassembled WGS sequence"/>
</dbReference>
<name>H2Z4H9_CIOSA</name>
<keyword evidence="5" id="KW-1185">Reference proteome</keyword>
<dbReference type="AlphaFoldDB" id="H2Z4H9"/>
<dbReference type="InterPro" id="IPR036259">
    <property type="entry name" value="MFS_trans_sf"/>
</dbReference>
<evidence type="ECO:0000256" key="2">
    <source>
        <dbReference type="SAM" id="Phobius"/>
    </source>
</evidence>
<feature type="transmembrane region" description="Helical" evidence="2">
    <location>
        <begin position="12"/>
        <end position="30"/>
    </location>
</feature>
<dbReference type="InParanoid" id="H2Z4H9"/>